<gene>
    <name evidence="2" type="ORF">QNA12_02275</name>
</gene>
<dbReference type="EMBL" id="CP125967">
    <property type="protein sequence ID" value="WWO38879.1"/>
    <property type="molecule type" value="Genomic_DNA"/>
</dbReference>
<feature type="domain" description="DUF1266" evidence="1">
    <location>
        <begin position="49"/>
        <end position="224"/>
    </location>
</feature>
<name>A0ABZ2GAJ6_9GAMM</name>
<dbReference type="Proteomes" id="UP001379444">
    <property type="component" value="Chromosome"/>
</dbReference>
<organism evidence="2 3">
    <name type="scientific">Pectobacterium cacticida</name>
    <dbReference type="NCBI Taxonomy" id="69221"/>
    <lineage>
        <taxon>Bacteria</taxon>
        <taxon>Pseudomonadati</taxon>
        <taxon>Pseudomonadota</taxon>
        <taxon>Gammaproteobacteria</taxon>
        <taxon>Enterobacterales</taxon>
        <taxon>Pectobacteriaceae</taxon>
        <taxon>Pectobacterium</taxon>
    </lineage>
</organism>
<evidence type="ECO:0000259" key="1">
    <source>
        <dbReference type="Pfam" id="PF06889"/>
    </source>
</evidence>
<proteinExistence type="predicted"/>
<protein>
    <submittedName>
        <fullName evidence="2">DUF1266 domain-containing protein</fullName>
    </submittedName>
</protein>
<reference evidence="2 3" key="1">
    <citation type="journal article" date="2024" name="Front. Plant Sci.">
        <title>Comprehensive phenomic and genomic studies of the species, Pectobacterium cacticida and proposal for reclassification as Alcorniella cacticida comb. nov.</title>
        <authorList>
            <person name="Jonca J."/>
            <person name="Pirhonen M."/>
            <person name="Waleron M.M."/>
            <person name="Gawor J."/>
            <person name="Mrozik A."/>
            <person name="Smoktunowicz M."/>
            <person name="Waleron K."/>
            <person name="Waleron M."/>
        </authorList>
    </citation>
    <scope>NUCLEOTIDE SEQUENCE [LARGE SCALE GENOMIC DNA]</scope>
    <source>
        <strain evidence="2 3">DPMP6</strain>
    </source>
</reference>
<sequence length="242" mass="28345">MMDLDVILMEPEYQRWLMALSAPMVALNIRCGAHFDQHTFLDPGETFDLTESWGITSRQELISMINDMTDDGHAERLAYGYHLWHHLPIAEWQRYCAAQPDERQGMLMWITETAALCGEGGIRAWDLGRMGFLSRIGVLRGWFSEKESLWIHTRLADRARYYYRSWENYYAAFLSGRTYWLSLDEEDPECQRYLFSHCSEKPNYIHQIATLYTHPRSPIHDLDWDVEPIAMAKPDSLAEADI</sequence>
<dbReference type="Pfam" id="PF06889">
    <property type="entry name" value="DUF1266"/>
    <property type="match status" value="1"/>
</dbReference>
<accession>A0ABZ2GAJ6</accession>
<dbReference type="InterPro" id="IPR009677">
    <property type="entry name" value="DUF1266"/>
</dbReference>
<evidence type="ECO:0000313" key="2">
    <source>
        <dbReference type="EMBL" id="WWO38879.1"/>
    </source>
</evidence>
<dbReference type="RefSeq" id="WP_334585114.1">
    <property type="nucleotide sequence ID" value="NZ_CP125967.1"/>
</dbReference>
<keyword evidence="3" id="KW-1185">Reference proteome</keyword>
<evidence type="ECO:0000313" key="3">
    <source>
        <dbReference type="Proteomes" id="UP001379444"/>
    </source>
</evidence>